<organism evidence="11 12">
    <name type="scientific">Candidatus Legionella polyplacis</name>
    <dbReference type="NCBI Taxonomy" id="2005262"/>
    <lineage>
        <taxon>Bacteria</taxon>
        <taxon>Pseudomonadati</taxon>
        <taxon>Pseudomonadota</taxon>
        <taxon>Gammaproteobacteria</taxon>
        <taxon>Legionellales</taxon>
        <taxon>Legionellaceae</taxon>
        <taxon>Legionella</taxon>
    </lineage>
</organism>
<evidence type="ECO:0000256" key="7">
    <source>
        <dbReference type="ARBA" id="ARBA00023136"/>
    </source>
</evidence>
<keyword evidence="10" id="KW-1003">Cell membrane</keyword>
<accession>A0ABZ2GV74</accession>
<protein>
    <recommendedName>
        <fullName evidence="10">ATP synthase gamma chain</fullName>
    </recommendedName>
    <alternativeName>
        <fullName evidence="10">ATP synthase F1 sector gamma subunit</fullName>
    </alternativeName>
    <alternativeName>
        <fullName evidence="10">F-ATPase gamma subunit</fullName>
    </alternativeName>
</protein>
<gene>
    <name evidence="10 11" type="primary">atpG</name>
    <name evidence="11" type="ORF">RQL39_01570</name>
</gene>
<keyword evidence="12" id="KW-1185">Reference proteome</keyword>
<name>A0ABZ2GV74_9GAMM</name>
<evidence type="ECO:0000313" key="12">
    <source>
        <dbReference type="Proteomes" id="UP001368618"/>
    </source>
</evidence>
<evidence type="ECO:0000256" key="9">
    <source>
        <dbReference type="ARBA" id="ARBA00023310"/>
    </source>
</evidence>
<keyword evidence="5 10" id="KW-0375">Hydrogen ion transport</keyword>
<keyword evidence="4 10" id="KW-0813">Transport</keyword>
<evidence type="ECO:0000256" key="1">
    <source>
        <dbReference type="ARBA" id="ARBA00003456"/>
    </source>
</evidence>
<sequence length="289" mass="33793">MDRIKSIKDQISSIKRIQKITKAMEMVSISKMKKTKERMVNFKQYFDSINSIIANILNTCLDYKSIFLKKIKYLENNIGLIILTTSKGLCGGLNNSLLRNAIDRIKLWINSNKDVSIFIVGKKGCNFFNQLNYKVIAAFDYLEEFLRIEDIFSFIDIVVDIFRSKEIDSVYMLYNTYINNVSSKICLKRVLPLLNSNKNKRQYNSKLWTYLYEPNSKIVLDTLLENYIYCQIYQGLIENIACEQVFRRFSMKSATDNTLNILKDIQLKFNKIRQSLITQELAEIMCGVN</sequence>
<keyword evidence="7 10" id="KW-0472">Membrane</keyword>
<evidence type="ECO:0000256" key="2">
    <source>
        <dbReference type="ARBA" id="ARBA00004170"/>
    </source>
</evidence>
<evidence type="ECO:0000256" key="10">
    <source>
        <dbReference type="HAMAP-Rule" id="MF_00815"/>
    </source>
</evidence>
<dbReference type="PRINTS" id="PR00126">
    <property type="entry name" value="ATPASEGAMMA"/>
</dbReference>
<dbReference type="HAMAP" id="MF_00815">
    <property type="entry name" value="ATP_synth_gamma_bact"/>
    <property type="match status" value="1"/>
</dbReference>
<comment type="subcellular location">
    <subcellularLocation>
        <location evidence="10">Cell membrane</location>
        <topology evidence="10">Peripheral membrane protein</topology>
    </subcellularLocation>
    <subcellularLocation>
        <location evidence="2">Membrane</location>
        <topology evidence="2">Peripheral membrane protein</topology>
    </subcellularLocation>
</comment>
<evidence type="ECO:0000313" key="11">
    <source>
        <dbReference type="EMBL" id="WWR11368.1"/>
    </source>
</evidence>
<evidence type="ECO:0000256" key="3">
    <source>
        <dbReference type="ARBA" id="ARBA00007681"/>
    </source>
</evidence>
<dbReference type="Pfam" id="PF00231">
    <property type="entry name" value="ATP-synt"/>
    <property type="match status" value="1"/>
</dbReference>
<dbReference type="InterPro" id="IPR035968">
    <property type="entry name" value="ATP_synth_F1_ATPase_gsu"/>
</dbReference>
<dbReference type="SUPFAM" id="SSF52943">
    <property type="entry name" value="ATP synthase (F1-ATPase), gamma subunit"/>
    <property type="match status" value="1"/>
</dbReference>
<comment type="subunit">
    <text evidence="10">F-type ATPases have 2 components, CF(1) - the catalytic core - and CF(0) - the membrane proton channel. CF(1) has five subunits: alpha(3), beta(3), gamma(1), delta(1), epsilon(1). CF(0) has three main subunits: a, b and c.</text>
</comment>
<proteinExistence type="inferred from homology"/>
<comment type="function">
    <text evidence="1 10">Produces ATP from ADP in the presence of a proton gradient across the membrane. The gamma chain is believed to be important in regulating ATPase activity and the flow of protons through the CF(0) complex.</text>
</comment>
<dbReference type="CDD" id="cd12151">
    <property type="entry name" value="F1-ATPase_gamma"/>
    <property type="match status" value="1"/>
</dbReference>
<dbReference type="Gene3D" id="3.40.1380.10">
    <property type="match status" value="1"/>
</dbReference>
<dbReference type="Gene3D" id="1.10.287.80">
    <property type="entry name" value="ATP synthase, gamma subunit, helix hairpin domain"/>
    <property type="match status" value="1"/>
</dbReference>
<dbReference type="Proteomes" id="UP001368618">
    <property type="component" value="Chromosome"/>
</dbReference>
<evidence type="ECO:0000256" key="5">
    <source>
        <dbReference type="ARBA" id="ARBA00022781"/>
    </source>
</evidence>
<evidence type="ECO:0000256" key="6">
    <source>
        <dbReference type="ARBA" id="ARBA00023065"/>
    </source>
</evidence>
<keyword evidence="9 10" id="KW-0066">ATP synthesis</keyword>
<dbReference type="PANTHER" id="PTHR11693">
    <property type="entry name" value="ATP SYNTHASE GAMMA CHAIN"/>
    <property type="match status" value="1"/>
</dbReference>
<keyword evidence="8 10" id="KW-0139">CF(1)</keyword>
<comment type="similarity">
    <text evidence="3 10">Belongs to the ATPase gamma chain family.</text>
</comment>
<evidence type="ECO:0000256" key="8">
    <source>
        <dbReference type="ARBA" id="ARBA00023196"/>
    </source>
</evidence>
<evidence type="ECO:0000256" key="4">
    <source>
        <dbReference type="ARBA" id="ARBA00022448"/>
    </source>
</evidence>
<keyword evidence="6 10" id="KW-0406">Ion transport</keyword>
<reference evidence="11" key="1">
    <citation type="submission" date="2023-09" db="EMBL/GenBank/DDBJ databases">
        <title>Genomes of two closely related lineages of the louse Polyplax serrata with different host specificities.</title>
        <authorList>
            <person name="Martinu J."/>
            <person name="Tarabai H."/>
            <person name="Stefka J."/>
            <person name="Hypsa V."/>
        </authorList>
    </citation>
    <scope>NUCLEOTIDE SEQUENCE [LARGE SCALE GENOMIC DNA]</scope>
    <source>
        <strain evidence="11">98ZLc_SE</strain>
    </source>
</reference>
<dbReference type="EMBL" id="CP135137">
    <property type="protein sequence ID" value="WWR11368.1"/>
    <property type="molecule type" value="Genomic_DNA"/>
</dbReference>
<dbReference type="RefSeq" id="WP_338515965.1">
    <property type="nucleotide sequence ID" value="NZ_CP135137.1"/>
</dbReference>
<dbReference type="NCBIfam" id="TIGR01146">
    <property type="entry name" value="ATPsyn_F1gamma"/>
    <property type="match status" value="1"/>
</dbReference>
<dbReference type="InterPro" id="IPR000131">
    <property type="entry name" value="ATP_synth_F1_gsu"/>
</dbReference>
<dbReference type="PANTHER" id="PTHR11693:SF22">
    <property type="entry name" value="ATP SYNTHASE SUBUNIT GAMMA, MITOCHONDRIAL"/>
    <property type="match status" value="1"/>
</dbReference>